<dbReference type="InterPro" id="IPR013083">
    <property type="entry name" value="Znf_RING/FYVE/PHD"/>
</dbReference>
<dbReference type="Gene3D" id="3.30.40.10">
    <property type="entry name" value="Zinc/RING finger domain, C3HC4 (zinc finger)"/>
    <property type="match status" value="1"/>
</dbReference>
<accession>A0AA36E9G7</accession>
<keyword evidence="1" id="KW-0479">Metal-binding</keyword>
<dbReference type="GO" id="GO:0061630">
    <property type="term" value="F:ubiquitin protein ligase activity"/>
    <property type="evidence" value="ECO:0007669"/>
    <property type="project" value="TreeGrafter"/>
</dbReference>
<dbReference type="Pfam" id="PF13920">
    <property type="entry name" value="zf-C3HC4_3"/>
    <property type="match status" value="1"/>
</dbReference>
<dbReference type="InterPro" id="IPR017907">
    <property type="entry name" value="Znf_RING_CS"/>
</dbReference>
<keyword evidence="3" id="KW-0862">Zinc</keyword>
<evidence type="ECO:0000256" key="3">
    <source>
        <dbReference type="ARBA" id="ARBA00022833"/>
    </source>
</evidence>
<evidence type="ECO:0000256" key="4">
    <source>
        <dbReference type="PROSITE-ProRule" id="PRU00175"/>
    </source>
</evidence>
<evidence type="ECO:0000313" key="6">
    <source>
        <dbReference type="EMBL" id="CAI9288101.1"/>
    </source>
</evidence>
<evidence type="ECO:0000313" key="7">
    <source>
        <dbReference type="Proteomes" id="UP001177003"/>
    </source>
</evidence>
<gene>
    <name evidence="6" type="ORF">LSALG_LOCUS27424</name>
</gene>
<keyword evidence="7" id="KW-1185">Reference proteome</keyword>
<dbReference type="PANTHER" id="PTHR15315">
    <property type="entry name" value="RING FINGER PROTEIN 41, 151"/>
    <property type="match status" value="1"/>
</dbReference>
<protein>
    <recommendedName>
        <fullName evidence="5">RING-type domain-containing protein</fullName>
    </recommendedName>
</protein>
<dbReference type="GO" id="GO:0008270">
    <property type="term" value="F:zinc ion binding"/>
    <property type="evidence" value="ECO:0007669"/>
    <property type="project" value="UniProtKB-KW"/>
</dbReference>
<dbReference type="SMART" id="SM00184">
    <property type="entry name" value="RING"/>
    <property type="match status" value="1"/>
</dbReference>
<feature type="domain" description="RING-type" evidence="5">
    <location>
        <begin position="146"/>
        <end position="184"/>
    </location>
</feature>
<name>A0AA36E9G7_LACSI</name>
<dbReference type="FunFam" id="3.30.40.10:FF:000660">
    <property type="entry name" value="RING/U-box superfamily protein"/>
    <property type="match status" value="1"/>
</dbReference>
<dbReference type="GO" id="GO:0016567">
    <property type="term" value="P:protein ubiquitination"/>
    <property type="evidence" value="ECO:0007669"/>
    <property type="project" value="TreeGrafter"/>
</dbReference>
<dbReference type="Proteomes" id="UP001177003">
    <property type="component" value="Chromosome 5"/>
</dbReference>
<proteinExistence type="predicted"/>
<evidence type="ECO:0000259" key="5">
    <source>
        <dbReference type="PROSITE" id="PS50089"/>
    </source>
</evidence>
<dbReference type="PANTHER" id="PTHR15315:SF86">
    <property type="entry name" value="ZINC FINGER, RING_FYVE_PHD-TYPE-RELATED"/>
    <property type="match status" value="1"/>
</dbReference>
<keyword evidence="2 4" id="KW-0863">Zinc-finger</keyword>
<dbReference type="AlphaFoldDB" id="A0AA36E9G7"/>
<dbReference type="EMBL" id="OX465081">
    <property type="protein sequence ID" value="CAI9288101.1"/>
    <property type="molecule type" value="Genomic_DNA"/>
</dbReference>
<dbReference type="GO" id="GO:0005829">
    <property type="term" value="C:cytosol"/>
    <property type="evidence" value="ECO:0007669"/>
    <property type="project" value="TreeGrafter"/>
</dbReference>
<sequence>MGKNYKDSLKALEADIQHANTLALNSPKDDNGACLQMRIYFSPAVDLFSYLFPWADCKIAGALGLLRVFVYQLYADGKTSMDVHERKASIRQFYGVIFPSIMQLQSGIMDLEDRKNKEICLKKYSRKGGLEKGKLSEDDIERESECGICMETKTKVVLPNCTHSLCFKCYRDWHGRSRSCPFCRETLKGLKVADLWICVEASDAADLAIILKENSKRLFMYLEKLPLVPNACSNL</sequence>
<dbReference type="PROSITE" id="PS50089">
    <property type="entry name" value="ZF_RING_2"/>
    <property type="match status" value="1"/>
</dbReference>
<evidence type="ECO:0000256" key="1">
    <source>
        <dbReference type="ARBA" id="ARBA00022723"/>
    </source>
</evidence>
<dbReference type="InterPro" id="IPR001841">
    <property type="entry name" value="Znf_RING"/>
</dbReference>
<dbReference type="PROSITE" id="PS00518">
    <property type="entry name" value="ZF_RING_1"/>
    <property type="match status" value="1"/>
</dbReference>
<evidence type="ECO:0000256" key="2">
    <source>
        <dbReference type="ARBA" id="ARBA00022771"/>
    </source>
</evidence>
<dbReference type="SUPFAM" id="SSF57850">
    <property type="entry name" value="RING/U-box"/>
    <property type="match status" value="1"/>
</dbReference>
<reference evidence="6" key="1">
    <citation type="submission" date="2023-04" db="EMBL/GenBank/DDBJ databases">
        <authorList>
            <person name="Vijverberg K."/>
            <person name="Xiong W."/>
            <person name="Schranz E."/>
        </authorList>
    </citation>
    <scope>NUCLEOTIDE SEQUENCE</scope>
</reference>
<organism evidence="6 7">
    <name type="scientific">Lactuca saligna</name>
    <name type="common">Willowleaf lettuce</name>
    <dbReference type="NCBI Taxonomy" id="75948"/>
    <lineage>
        <taxon>Eukaryota</taxon>
        <taxon>Viridiplantae</taxon>
        <taxon>Streptophyta</taxon>
        <taxon>Embryophyta</taxon>
        <taxon>Tracheophyta</taxon>
        <taxon>Spermatophyta</taxon>
        <taxon>Magnoliopsida</taxon>
        <taxon>eudicotyledons</taxon>
        <taxon>Gunneridae</taxon>
        <taxon>Pentapetalae</taxon>
        <taxon>asterids</taxon>
        <taxon>campanulids</taxon>
        <taxon>Asterales</taxon>
        <taxon>Asteraceae</taxon>
        <taxon>Cichorioideae</taxon>
        <taxon>Cichorieae</taxon>
        <taxon>Lactucinae</taxon>
        <taxon>Lactuca</taxon>
    </lineage>
</organism>